<dbReference type="Proteomes" id="UP000054988">
    <property type="component" value="Unassembled WGS sequence"/>
</dbReference>
<evidence type="ECO:0000313" key="2">
    <source>
        <dbReference type="Proteomes" id="UP000054988"/>
    </source>
</evidence>
<name>A0A0W0FC51_MONRR</name>
<proteinExistence type="predicted"/>
<organism evidence="1 2">
    <name type="scientific">Moniliophthora roreri</name>
    <name type="common">Frosty pod rot fungus</name>
    <name type="synonym">Monilia roreri</name>
    <dbReference type="NCBI Taxonomy" id="221103"/>
    <lineage>
        <taxon>Eukaryota</taxon>
        <taxon>Fungi</taxon>
        <taxon>Dikarya</taxon>
        <taxon>Basidiomycota</taxon>
        <taxon>Agaricomycotina</taxon>
        <taxon>Agaricomycetes</taxon>
        <taxon>Agaricomycetidae</taxon>
        <taxon>Agaricales</taxon>
        <taxon>Marasmiineae</taxon>
        <taxon>Marasmiaceae</taxon>
        <taxon>Moniliophthora</taxon>
    </lineage>
</organism>
<dbReference type="EMBL" id="LATX01002133">
    <property type="protein sequence ID" value="KTB33812.1"/>
    <property type="molecule type" value="Genomic_DNA"/>
</dbReference>
<comment type="caution">
    <text evidence="1">The sequence shown here is derived from an EMBL/GenBank/DDBJ whole genome shotgun (WGS) entry which is preliminary data.</text>
</comment>
<gene>
    <name evidence="1" type="ORF">WG66_13594</name>
</gene>
<accession>A0A0W0FC51</accession>
<protein>
    <submittedName>
        <fullName evidence="1">Uncharacterized protein</fullName>
    </submittedName>
</protein>
<reference evidence="1 2" key="1">
    <citation type="submission" date="2015-12" db="EMBL/GenBank/DDBJ databases">
        <title>Draft genome sequence of Moniliophthora roreri, the causal agent of frosty pod rot of cacao.</title>
        <authorList>
            <person name="Aime M.C."/>
            <person name="Diaz-Valderrama J.R."/>
            <person name="Kijpornyongpan T."/>
            <person name="Phillips-Mora W."/>
        </authorList>
    </citation>
    <scope>NUCLEOTIDE SEQUENCE [LARGE SCALE GENOMIC DNA]</scope>
    <source>
        <strain evidence="1 2">MCA 2952</strain>
    </source>
</reference>
<dbReference type="AlphaFoldDB" id="A0A0W0FC51"/>
<evidence type="ECO:0000313" key="1">
    <source>
        <dbReference type="EMBL" id="KTB33812.1"/>
    </source>
</evidence>
<sequence length="20" mass="2288">MMVGYFLGLNTAQLAIREFL</sequence>